<evidence type="ECO:0000256" key="1">
    <source>
        <dbReference type="SAM" id="Phobius"/>
    </source>
</evidence>
<gene>
    <name evidence="2" type="ORF">CEXT_219731</name>
</gene>
<dbReference type="EMBL" id="BPLR01006581">
    <property type="protein sequence ID" value="GIY10932.1"/>
    <property type="molecule type" value="Genomic_DNA"/>
</dbReference>
<keyword evidence="1" id="KW-0472">Membrane</keyword>
<sequence length="107" mass="11787">MNETMIMMDNFLNLPILITVVNILANLFWFVYSFAFPPNVNDMTGIFVSVGFVQYFILLLITLTPAAALNQSAAMARDLVLSLQVGFQSDTASLKCLFLGVSCAKLL</sequence>
<comment type="caution">
    <text evidence="2">The sequence shown here is derived from an EMBL/GenBank/DDBJ whole genome shotgun (WGS) entry which is preliminary data.</text>
</comment>
<feature type="transmembrane region" description="Helical" evidence="1">
    <location>
        <begin position="12"/>
        <end position="34"/>
    </location>
</feature>
<protein>
    <submittedName>
        <fullName evidence="2">Uncharacterized protein</fullName>
    </submittedName>
</protein>
<dbReference type="Proteomes" id="UP001054945">
    <property type="component" value="Unassembled WGS sequence"/>
</dbReference>
<dbReference type="AlphaFoldDB" id="A0AAV4QS30"/>
<feature type="transmembrane region" description="Helical" evidence="1">
    <location>
        <begin position="46"/>
        <end position="69"/>
    </location>
</feature>
<reference evidence="2 3" key="1">
    <citation type="submission" date="2021-06" db="EMBL/GenBank/DDBJ databases">
        <title>Caerostris extrusa draft genome.</title>
        <authorList>
            <person name="Kono N."/>
            <person name="Arakawa K."/>
        </authorList>
    </citation>
    <scope>NUCLEOTIDE SEQUENCE [LARGE SCALE GENOMIC DNA]</scope>
</reference>
<keyword evidence="1" id="KW-0812">Transmembrane</keyword>
<proteinExistence type="predicted"/>
<accession>A0AAV4QS30</accession>
<evidence type="ECO:0000313" key="2">
    <source>
        <dbReference type="EMBL" id="GIY10932.1"/>
    </source>
</evidence>
<evidence type="ECO:0000313" key="3">
    <source>
        <dbReference type="Proteomes" id="UP001054945"/>
    </source>
</evidence>
<organism evidence="2 3">
    <name type="scientific">Caerostris extrusa</name>
    <name type="common">Bark spider</name>
    <name type="synonym">Caerostris bankana</name>
    <dbReference type="NCBI Taxonomy" id="172846"/>
    <lineage>
        <taxon>Eukaryota</taxon>
        <taxon>Metazoa</taxon>
        <taxon>Ecdysozoa</taxon>
        <taxon>Arthropoda</taxon>
        <taxon>Chelicerata</taxon>
        <taxon>Arachnida</taxon>
        <taxon>Araneae</taxon>
        <taxon>Araneomorphae</taxon>
        <taxon>Entelegynae</taxon>
        <taxon>Araneoidea</taxon>
        <taxon>Araneidae</taxon>
        <taxon>Caerostris</taxon>
    </lineage>
</organism>
<name>A0AAV4QS30_CAEEX</name>
<keyword evidence="3" id="KW-1185">Reference proteome</keyword>
<keyword evidence="1" id="KW-1133">Transmembrane helix</keyword>